<dbReference type="GO" id="GO:0016491">
    <property type="term" value="F:oxidoreductase activity"/>
    <property type="evidence" value="ECO:0007669"/>
    <property type="project" value="InterPro"/>
</dbReference>
<dbReference type="Pfam" id="PF00578">
    <property type="entry name" value="AhpC-TSA"/>
    <property type="match status" value="1"/>
</dbReference>
<dbReference type="OrthoDB" id="9802923at2"/>
<dbReference type="PANTHER" id="PTHR42852">
    <property type="entry name" value="THIOL:DISULFIDE INTERCHANGE PROTEIN DSBE"/>
    <property type="match status" value="1"/>
</dbReference>
<dbReference type="InterPro" id="IPR017937">
    <property type="entry name" value="Thioredoxin_CS"/>
</dbReference>
<dbReference type="RefSeq" id="WP_145268120.1">
    <property type="nucleotide sequence ID" value="NZ_CP036272.1"/>
</dbReference>
<dbReference type="InterPro" id="IPR036249">
    <property type="entry name" value="Thioredoxin-like_sf"/>
</dbReference>
<feature type="signal peptide" evidence="5">
    <location>
        <begin position="1"/>
        <end position="24"/>
    </location>
</feature>
<dbReference type="Gene3D" id="3.40.30.10">
    <property type="entry name" value="Glutaredoxin"/>
    <property type="match status" value="1"/>
</dbReference>
<dbReference type="GO" id="GO:0030313">
    <property type="term" value="C:cell envelope"/>
    <property type="evidence" value="ECO:0007669"/>
    <property type="project" value="UniProtKB-SubCell"/>
</dbReference>
<keyword evidence="2" id="KW-0201">Cytochrome c-type biogenesis</keyword>
<comment type="subcellular location">
    <subcellularLocation>
        <location evidence="1">Cell envelope</location>
    </subcellularLocation>
</comment>
<evidence type="ECO:0000256" key="3">
    <source>
        <dbReference type="ARBA" id="ARBA00023157"/>
    </source>
</evidence>
<dbReference type="Proteomes" id="UP000315003">
    <property type="component" value="Chromosome"/>
</dbReference>
<dbReference type="EMBL" id="CP036272">
    <property type="protein sequence ID" value="QDT57551.1"/>
    <property type="molecule type" value="Genomic_DNA"/>
</dbReference>
<evidence type="ECO:0000259" key="6">
    <source>
        <dbReference type="PROSITE" id="PS51352"/>
    </source>
</evidence>
<dbReference type="InterPro" id="IPR050553">
    <property type="entry name" value="Thioredoxin_ResA/DsbE_sf"/>
</dbReference>
<dbReference type="SUPFAM" id="SSF52833">
    <property type="entry name" value="Thioredoxin-like"/>
    <property type="match status" value="1"/>
</dbReference>
<keyword evidence="8" id="KW-1185">Reference proteome</keyword>
<feature type="domain" description="Thioredoxin" evidence="6">
    <location>
        <begin position="29"/>
        <end position="187"/>
    </location>
</feature>
<dbReference type="PROSITE" id="PS00194">
    <property type="entry name" value="THIOREDOXIN_1"/>
    <property type="match status" value="1"/>
</dbReference>
<evidence type="ECO:0000313" key="8">
    <source>
        <dbReference type="Proteomes" id="UP000315003"/>
    </source>
</evidence>
<sequence length="368" mass="40899" precursor="true">MKRTFLALVLGIAVLAPASRPATAAEPSLTIGSTAPALDIEHYFHEKDQKVTKFEDGKVYVVEFWATWCPPCVASMPHLAKLQEKHRKDNVQIVSVSTEDVETITTALAKPHPTEEKPMAEVTANYTLTCDPDGSVSQDYMRAAQRNGIPCAFIVGKTGVVEWIGHPMSMDDPLNEVITDKWDRIAFKKAFDRERIEQEMMQKFNQLTRTGKFDDARAMIKEALAGAEEQANKDMWQGYLHRINLMQGTISDEDLAYFRNDLKQAAGDPIAVYRAASNLYGAARGTDSMKLLADDLIKAMNGAMDDAEPNLQVAFYARIAYINADLKKWDEAEAAVKQAMDATTSTRQKQGLEGLLKQFEAAAKADQE</sequence>
<evidence type="ECO:0000313" key="7">
    <source>
        <dbReference type="EMBL" id="QDT57551.1"/>
    </source>
</evidence>
<protein>
    <submittedName>
        <fullName evidence="7">Thiol:disulfide interchange protein TlpA</fullName>
    </submittedName>
</protein>
<dbReference type="AlphaFoldDB" id="A0A517SN55"/>
<accession>A0A517SN55</accession>
<evidence type="ECO:0000256" key="5">
    <source>
        <dbReference type="SAM" id="SignalP"/>
    </source>
</evidence>
<keyword evidence="5" id="KW-0732">Signal</keyword>
<feature type="chain" id="PRO_5021927684" evidence="5">
    <location>
        <begin position="25"/>
        <end position="368"/>
    </location>
</feature>
<reference evidence="7 8" key="1">
    <citation type="submission" date="2019-02" db="EMBL/GenBank/DDBJ databases">
        <title>Deep-cultivation of Planctomycetes and their phenomic and genomic characterization uncovers novel biology.</title>
        <authorList>
            <person name="Wiegand S."/>
            <person name="Jogler M."/>
            <person name="Boedeker C."/>
            <person name="Pinto D."/>
            <person name="Vollmers J."/>
            <person name="Rivas-Marin E."/>
            <person name="Kohn T."/>
            <person name="Peeters S.H."/>
            <person name="Heuer A."/>
            <person name="Rast P."/>
            <person name="Oberbeckmann S."/>
            <person name="Bunk B."/>
            <person name="Jeske O."/>
            <person name="Meyerdierks A."/>
            <person name="Storesund J.E."/>
            <person name="Kallscheuer N."/>
            <person name="Luecker S."/>
            <person name="Lage O.M."/>
            <person name="Pohl T."/>
            <person name="Merkel B.J."/>
            <person name="Hornburger P."/>
            <person name="Mueller R.-W."/>
            <person name="Bruemmer F."/>
            <person name="Labrenz M."/>
            <person name="Spormann A.M."/>
            <person name="Op den Camp H."/>
            <person name="Overmann J."/>
            <person name="Amann R."/>
            <person name="Jetten M.S.M."/>
            <person name="Mascher T."/>
            <person name="Medema M.H."/>
            <person name="Devos D.P."/>
            <person name="Kaster A.-K."/>
            <person name="Ovreas L."/>
            <person name="Rohde M."/>
            <person name="Galperin M.Y."/>
            <person name="Jogler C."/>
        </authorList>
    </citation>
    <scope>NUCLEOTIDE SEQUENCE [LARGE SCALE GENOMIC DNA]</scope>
    <source>
        <strain evidence="7 8">SV_7m_r</strain>
    </source>
</reference>
<dbReference type="PROSITE" id="PS51352">
    <property type="entry name" value="THIOREDOXIN_2"/>
    <property type="match status" value="1"/>
</dbReference>
<dbReference type="PANTHER" id="PTHR42852:SF6">
    <property type="entry name" value="THIOL:DISULFIDE INTERCHANGE PROTEIN DSBE"/>
    <property type="match status" value="1"/>
</dbReference>
<dbReference type="InterPro" id="IPR013766">
    <property type="entry name" value="Thioredoxin_domain"/>
</dbReference>
<keyword evidence="4" id="KW-0676">Redox-active center</keyword>
<proteinExistence type="predicted"/>
<dbReference type="CDD" id="cd02966">
    <property type="entry name" value="TlpA_like_family"/>
    <property type="match status" value="1"/>
</dbReference>
<evidence type="ECO:0000256" key="1">
    <source>
        <dbReference type="ARBA" id="ARBA00004196"/>
    </source>
</evidence>
<dbReference type="GO" id="GO:0016209">
    <property type="term" value="F:antioxidant activity"/>
    <property type="evidence" value="ECO:0007669"/>
    <property type="project" value="InterPro"/>
</dbReference>
<name>A0A517SN55_9BACT</name>
<evidence type="ECO:0000256" key="4">
    <source>
        <dbReference type="ARBA" id="ARBA00023284"/>
    </source>
</evidence>
<keyword evidence="3" id="KW-1015">Disulfide bond</keyword>
<dbReference type="InterPro" id="IPR000866">
    <property type="entry name" value="AhpC/TSA"/>
</dbReference>
<gene>
    <name evidence="7" type="primary">tlpA</name>
    <name evidence="7" type="ORF">SV7mr_00330</name>
</gene>
<evidence type="ECO:0000256" key="2">
    <source>
        <dbReference type="ARBA" id="ARBA00022748"/>
    </source>
</evidence>
<dbReference type="GO" id="GO:0017004">
    <property type="term" value="P:cytochrome complex assembly"/>
    <property type="evidence" value="ECO:0007669"/>
    <property type="project" value="UniProtKB-KW"/>
</dbReference>
<organism evidence="7 8">
    <name type="scientific">Stieleria bergensis</name>
    <dbReference type="NCBI Taxonomy" id="2528025"/>
    <lineage>
        <taxon>Bacteria</taxon>
        <taxon>Pseudomonadati</taxon>
        <taxon>Planctomycetota</taxon>
        <taxon>Planctomycetia</taxon>
        <taxon>Pirellulales</taxon>
        <taxon>Pirellulaceae</taxon>
        <taxon>Stieleria</taxon>
    </lineage>
</organism>